<dbReference type="SUPFAM" id="SSF159941">
    <property type="entry name" value="MM3350-like"/>
    <property type="match status" value="1"/>
</dbReference>
<keyword evidence="3" id="KW-1185">Reference proteome</keyword>
<gene>
    <name evidence="2" type="ORF">DF185_08935</name>
</gene>
<proteinExistence type="predicted"/>
<accession>A0A2V3ZZ84</accession>
<organism evidence="2 3">
    <name type="scientific">Marinifilum breve</name>
    <dbReference type="NCBI Taxonomy" id="2184082"/>
    <lineage>
        <taxon>Bacteria</taxon>
        <taxon>Pseudomonadati</taxon>
        <taxon>Bacteroidota</taxon>
        <taxon>Bacteroidia</taxon>
        <taxon>Marinilabiliales</taxon>
        <taxon>Marinifilaceae</taxon>
    </lineage>
</organism>
<dbReference type="InterPro" id="IPR024047">
    <property type="entry name" value="MM3350-like_sf"/>
</dbReference>
<dbReference type="OrthoDB" id="666725at2"/>
<sequence>MIYRFKITSTEVEDFEREIEIGHEQTWLDMHNAIQESVGFDSSQMASFYQIAADGQRGLEIALFEMNTEEDDNMNVVAMDVAMIREFSSKENPDLIYVFDFFSDRHFNVELIEKGISKSTSDYPKCIVSKGEAPQQIMMDAENFAGLDLGSMDTDTKKEAPKTADDYLADFDDNFNEGPEFENLDDYEDIL</sequence>
<dbReference type="RefSeq" id="WP_110360402.1">
    <property type="nucleotide sequence ID" value="NZ_QFLI01000003.1"/>
</dbReference>
<dbReference type="AlphaFoldDB" id="A0A2V3ZZ84"/>
<dbReference type="Gene3D" id="3.10.290.30">
    <property type="entry name" value="MM3350-like"/>
    <property type="match status" value="1"/>
</dbReference>
<feature type="domain" description="Plasmid pRiA4b Orf3-like" evidence="1">
    <location>
        <begin position="2"/>
        <end position="147"/>
    </location>
</feature>
<evidence type="ECO:0000313" key="3">
    <source>
        <dbReference type="Proteomes" id="UP000248079"/>
    </source>
</evidence>
<name>A0A2V3ZZ84_9BACT</name>
<dbReference type="Proteomes" id="UP000248079">
    <property type="component" value="Unassembled WGS sequence"/>
</dbReference>
<evidence type="ECO:0000259" key="1">
    <source>
        <dbReference type="Pfam" id="PF07929"/>
    </source>
</evidence>
<dbReference type="Pfam" id="PF07929">
    <property type="entry name" value="PRiA4_ORF3"/>
    <property type="match status" value="1"/>
</dbReference>
<protein>
    <recommendedName>
        <fullName evidence="1">Plasmid pRiA4b Orf3-like domain-containing protein</fullName>
    </recommendedName>
</protein>
<reference evidence="2 3" key="1">
    <citation type="submission" date="2018-05" db="EMBL/GenBank/DDBJ databases">
        <title>Marinifilum breve JC075T sp. nov., a marine bacterium isolated from Yongle Blue Hole in the South China Sea.</title>
        <authorList>
            <person name="Fu T."/>
        </authorList>
    </citation>
    <scope>NUCLEOTIDE SEQUENCE [LARGE SCALE GENOMIC DNA]</scope>
    <source>
        <strain evidence="2 3">JC075</strain>
    </source>
</reference>
<dbReference type="InterPro" id="IPR012912">
    <property type="entry name" value="Plasmid_pRiA4b_Orf3-like"/>
</dbReference>
<evidence type="ECO:0000313" key="2">
    <source>
        <dbReference type="EMBL" id="PXY01593.1"/>
    </source>
</evidence>
<comment type="caution">
    <text evidence="2">The sequence shown here is derived from an EMBL/GenBank/DDBJ whole genome shotgun (WGS) entry which is preliminary data.</text>
</comment>
<dbReference type="EMBL" id="QFLI01000003">
    <property type="protein sequence ID" value="PXY01593.1"/>
    <property type="molecule type" value="Genomic_DNA"/>
</dbReference>